<proteinExistence type="predicted"/>
<keyword evidence="2" id="KW-1185">Reference proteome</keyword>
<comment type="caution">
    <text evidence="1">The sequence shown here is derived from an EMBL/GenBank/DDBJ whole genome shotgun (WGS) entry which is preliminary data.</text>
</comment>
<reference evidence="1" key="1">
    <citation type="submission" date="2021-03" db="EMBL/GenBank/DDBJ databases">
        <authorList>
            <person name="Tran Van P."/>
        </authorList>
    </citation>
    <scope>NUCLEOTIDE SEQUENCE</scope>
</reference>
<evidence type="ECO:0000313" key="2">
    <source>
        <dbReference type="Proteomes" id="UP001153148"/>
    </source>
</evidence>
<evidence type="ECO:0000313" key="1">
    <source>
        <dbReference type="EMBL" id="CAG2063803.1"/>
    </source>
</evidence>
<gene>
    <name evidence="1" type="ORF">TPAB3V08_LOCUS10750</name>
</gene>
<dbReference type="EMBL" id="CAJPIN010029268">
    <property type="protein sequence ID" value="CAG2063803.1"/>
    <property type="molecule type" value="Genomic_DNA"/>
</dbReference>
<dbReference type="Proteomes" id="UP001153148">
    <property type="component" value="Unassembled WGS sequence"/>
</dbReference>
<protein>
    <submittedName>
        <fullName evidence="1">Uncharacterized protein</fullName>
    </submittedName>
</protein>
<organism evidence="1 2">
    <name type="scientific">Timema podura</name>
    <name type="common">Walking stick</name>
    <dbReference type="NCBI Taxonomy" id="61482"/>
    <lineage>
        <taxon>Eukaryota</taxon>
        <taxon>Metazoa</taxon>
        <taxon>Ecdysozoa</taxon>
        <taxon>Arthropoda</taxon>
        <taxon>Hexapoda</taxon>
        <taxon>Insecta</taxon>
        <taxon>Pterygota</taxon>
        <taxon>Neoptera</taxon>
        <taxon>Polyneoptera</taxon>
        <taxon>Phasmatodea</taxon>
        <taxon>Timematodea</taxon>
        <taxon>Timematoidea</taxon>
        <taxon>Timematidae</taxon>
        <taxon>Timema</taxon>
    </lineage>
</organism>
<accession>A0ABN7PC96</accession>
<name>A0ABN7PC96_TIMPD</name>
<sequence length="104" mass="11644">MKMSEHKDHNGVENLKCKHLNKETDCGHLYCKNSEVRGTSNMGNLIAAFSSNVNLEETSNVTYYGIYIPTDVPVTENNEHQAFNSNSNAYSDSIFLHSKSNLNS</sequence>